<evidence type="ECO:0008006" key="4">
    <source>
        <dbReference type="Google" id="ProtNLM"/>
    </source>
</evidence>
<gene>
    <name evidence="2" type="ORF">CHLNCDRAFT_49308</name>
</gene>
<dbReference type="InterPro" id="IPR011050">
    <property type="entry name" value="Pectin_lyase_fold/virulence"/>
</dbReference>
<name>E1Z3N2_CHLVA</name>
<evidence type="ECO:0000313" key="3">
    <source>
        <dbReference type="Proteomes" id="UP000008141"/>
    </source>
</evidence>
<dbReference type="KEGG" id="cvr:CHLNCDRAFT_49308"/>
<dbReference type="RefSeq" id="XP_005851979.1">
    <property type="nucleotide sequence ID" value="XM_005851917.1"/>
</dbReference>
<dbReference type="SUPFAM" id="SSF51126">
    <property type="entry name" value="Pectin lyase-like"/>
    <property type="match status" value="1"/>
</dbReference>
<dbReference type="EMBL" id="GL433835">
    <property type="protein sequence ID" value="EFN59877.1"/>
    <property type="molecule type" value="Genomic_DNA"/>
</dbReference>
<dbReference type="InterPro" id="IPR012334">
    <property type="entry name" value="Pectin_lyas_fold"/>
</dbReference>
<keyword evidence="1" id="KW-0732">Signal</keyword>
<reference evidence="2 3" key="1">
    <citation type="journal article" date="2010" name="Plant Cell">
        <title>The Chlorella variabilis NC64A genome reveals adaptation to photosymbiosis, coevolution with viruses, and cryptic sex.</title>
        <authorList>
            <person name="Blanc G."/>
            <person name="Duncan G."/>
            <person name="Agarkova I."/>
            <person name="Borodovsky M."/>
            <person name="Gurnon J."/>
            <person name="Kuo A."/>
            <person name="Lindquist E."/>
            <person name="Lucas S."/>
            <person name="Pangilinan J."/>
            <person name="Polle J."/>
            <person name="Salamov A."/>
            <person name="Terry A."/>
            <person name="Yamada T."/>
            <person name="Dunigan D.D."/>
            <person name="Grigoriev I.V."/>
            <person name="Claverie J.M."/>
            <person name="Van Etten J.L."/>
        </authorList>
    </citation>
    <scope>NUCLEOTIDE SEQUENCE [LARGE SCALE GENOMIC DNA]</scope>
    <source>
        <strain evidence="2 3">NC64A</strain>
    </source>
</reference>
<keyword evidence="3" id="KW-1185">Reference proteome</keyword>
<proteinExistence type="predicted"/>
<protein>
    <recommendedName>
        <fullName evidence="4">Right handed beta helix domain-containing protein</fullName>
    </recommendedName>
</protein>
<sequence>MGVPAGTPGRGCCAWLLLACLASSAAASRDADGWMYGRQGRALAGAAAARTGAATAAGDATVTAAVVAVQKPTGQPYEIGNITVQDVWVDPAAGRDTNTGASRGQALRTLRAALRRIPARRTLTAGYRIRIKRGRMTEQDMSGHLYFIGVRFELGGDHPLHCERCVNLLLRGVTVRGLCPGPYTECPVQEAAKLNQCTGVWVEDSARPVADIGWGWNAAFDCMVCQYGHLLNSRFHHGGWCAFVKGGSAHWLVAGNEVHHCDQSGLSAGQGTGFDYLVSPWIRYDSYDMYNNYIHDVEGAGLGVWGCYDCLLAHNTLVRVGRRSHTIEVTYGPRICTGDNVARCAAHHAAGGWGPPSPGGPDISIPNKHVLLLNNLVFNPPPYRSCLCGLKVW</sequence>
<dbReference type="eggNOG" id="ENOG502ST4Y">
    <property type="taxonomic scope" value="Eukaryota"/>
</dbReference>
<feature type="chain" id="PRO_5003155920" description="Right handed beta helix domain-containing protein" evidence="1">
    <location>
        <begin position="28"/>
        <end position="393"/>
    </location>
</feature>
<evidence type="ECO:0000256" key="1">
    <source>
        <dbReference type="SAM" id="SignalP"/>
    </source>
</evidence>
<dbReference type="STRING" id="554065.E1Z3N2"/>
<feature type="signal peptide" evidence="1">
    <location>
        <begin position="1"/>
        <end position="27"/>
    </location>
</feature>
<dbReference type="AlphaFoldDB" id="E1Z3N2"/>
<dbReference type="Proteomes" id="UP000008141">
    <property type="component" value="Unassembled WGS sequence"/>
</dbReference>
<dbReference type="InParanoid" id="E1Z3N2"/>
<dbReference type="Gene3D" id="2.160.20.10">
    <property type="entry name" value="Single-stranded right-handed beta-helix, Pectin lyase-like"/>
    <property type="match status" value="1"/>
</dbReference>
<organism evidence="3">
    <name type="scientific">Chlorella variabilis</name>
    <name type="common">Green alga</name>
    <dbReference type="NCBI Taxonomy" id="554065"/>
    <lineage>
        <taxon>Eukaryota</taxon>
        <taxon>Viridiplantae</taxon>
        <taxon>Chlorophyta</taxon>
        <taxon>core chlorophytes</taxon>
        <taxon>Trebouxiophyceae</taxon>
        <taxon>Chlorellales</taxon>
        <taxon>Chlorellaceae</taxon>
        <taxon>Chlorella clade</taxon>
        <taxon>Chlorella</taxon>
    </lineage>
</organism>
<accession>E1Z3N2</accession>
<dbReference type="GeneID" id="17359246"/>
<evidence type="ECO:0000313" key="2">
    <source>
        <dbReference type="EMBL" id="EFN59877.1"/>
    </source>
</evidence>
<dbReference type="OrthoDB" id="538203at2759"/>